<dbReference type="InterPro" id="IPR035896">
    <property type="entry name" value="AN1-like_Znf"/>
</dbReference>
<dbReference type="PROSITE" id="PS50330">
    <property type="entry name" value="UIM"/>
    <property type="match status" value="1"/>
</dbReference>
<reference evidence="8" key="1">
    <citation type="submission" date="2022-11" db="UniProtKB">
        <authorList>
            <consortium name="EnsemblMetazoa"/>
        </authorList>
    </citation>
    <scope>IDENTIFICATION</scope>
</reference>
<accession>A0A913ZZG2</accession>
<name>A0A913ZZG2_PATMI</name>
<feature type="region of interest" description="Disordered" evidence="6">
    <location>
        <begin position="217"/>
        <end position="278"/>
    </location>
</feature>
<evidence type="ECO:0000313" key="8">
    <source>
        <dbReference type="EnsemblMetazoa" id="XP_038056844.1"/>
    </source>
</evidence>
<dbReference type="GO" id="GO:0043161">
    <property type="term" value="P:proteasome-mediated ubiquitin-dependent protein catabolic process"/>
    <property type="evidence" value="ECO:0007669"/>
    <property type="project" value="TreeGrafter"/>
</dbReference>
<evidence type="ECO:0000256" key="4">
    <source>
        <dbReference type="ARBA" id="ARBA00022833"/>
    </source>
</evidence>
<dbReference type="AlphaFoldDB" id="A0A913ZZG2"/>
<dbReference type="OMA" id="DESKHNR"/>
<dbReference type="GeneID" id="119728615"/>
<dbReference type="Pfam" id="PF01428">
    <property type="entry name" value="zf-AN1"/>
    <property type="match status" value="2"/>
</dbReference>
<feature type="compositionally biased region" description="Polar residues" evidence="6">
    <location>
        <begin position="159"/>
        <end position="176"/>
    </location>
</feature>
<dbReference type="GO" id="GO:0008270">
    <property type="term" value="F:zinc ion binding"/>
    <property type="evidence" value="ECO:0007669"/>
    <property type="project" value="UniProtKB-KW"/>
</dbReference>
<evidence type="ECO:0000313" key="9">
    <source>
        <dbReference type="Proteomes" id="UP000887568"/>
    </source>
</evidence>
<dbReference type="PANTHER" id="PTHR14677">
    <property type="entry name" value="ARSENITE INDUCUBLE RNA ASSOCIATED PROTEIN AIP-1-RELATED"/>
    <property type="match status" value="1"/>
</dbReference>
<dbReference type="EnsemblMetazoa" id="XM_038200916.1">
    <property type="protein sequence ID" value="XP_038056844.1"/>
    <property type="gene ID" value="LOC119728615"/>
</dbReference>
<keyword evidence="4" id="KW-0862">Zinc</keyword>
<dbReference type="SUPFAM" id="SSF118310">
    <property type="entry name" value="AN1-like Zinc finger"/>
    <property type="match status" value="2"/>
</dbReference>
<dbReference type="PANTHER" id="PTHR14677:SF20">
    <property type="entry name" value="ZINC FINGER AN1-TYPE CONTAINING 2A-RELATED"/>
    <property type="match status" value="1"/>
</dbReference>
<feature type="domain" description="AN1-type" evidence="7">
    <location>
        <begin position="4"/>
        <end position="52"/>
    </location>
</feature>
<dbReference type="RefSeq" id="XP_038056844.1">
    <property type="nucleotide sequence ID" value="XM_038200916.1"/>
</dbReference>
<evidence type="ECO:0000256" key="6">
    <source>
        <dbReference type="SAM" id="MobiDB-lite"/>
    </source>
</evidence>
<evidence type="ECO:0000256" key="5">
    <source>
        <dbReference type="PROSITE-ProRule" id="PRU00449"/>
    </source>
</evidence>
<feature type="compositionally biased region" description="Basic and acidic residues" evidence="6">
    <location>
        <begin position="246"/>
        <end position="263"/>
    </location>
</feature>
<protein>
    <recommendedName>
        <fullName evidence="7">AN1-type domain-containing protein</fullName>
    </recommendedName>
</protein>
<dbReference type="InterPro" id="IPR000058">
    <property type="entry name" value="Znf_AN1"/>
</dbReference>
<evidence type="ECO:0000256" key="2">
    <source>
        <dbReference type="ARBA" id="ARBA00022737"/>
    </source>
</evidence>
<sequence length="278" mass="31181">MEFPKLGEQCFVKTCKQLDFLPMKCDACSRILCKDHIQYSQHQCDSAYKKDVQVPVCPLCNKPIPVKRGEPPDIRVSQHIDSDCQSDPAKEKRKVFSNKCSLKGCKQKELVPVLCSSCQKNYCLRHRHTTDHDCKGFQGSGRTVANPGMAALNRAAQRGASSTGRSTVPQKATSSRNVDRPSHHTPPRFQQGSAQLTTNLQAGLSEDEAMRRAIQMSLSEQQAQDPSSKQDQDQEASDLALARALQESEREEQQRRRQQEQPRARQQQSSDASKCRIA</sequence>
<dbReference type="GO" id="GO:0005783">
    <property type="term" value="C:endoplasmic reticulum"/>
    <property type="evidence" value="ECO:0007669"/>
    <property type="project" value="TreeGrafter"/>
</dbReference>
<proteinExistence type="predicted"/>
<dbReference type="SMART" id="SM00154">
    <property type="entry name" value="ZnF_AN1"/>
    <property type="match status" value="2"/>
</dbReference>
<organism evidence="8 9">
    <name type="scientific">Patiria miniata</name>
    <name type="common">Bat star</name>
    <name type="synonym">Asterina miniata</name>
    <dbReference type="NCBI Taxonomy" id="46514"/>
    <lineage>
        <taxon>Eukaryota</taxon>
        <taxon>Metazoa</taxon>
        <taxon>Echinodermata</taxon>
        <taxon>Eleutherozoa</taxon>
        <taxon>Asterozoa</taxon>
        <taxon>Asteroidea</taxon>
        <taxon>Valvatacea</taxon>
        <taxon>Valvatida</taxon>
        <taxon>Asterinidae</taxon>
        <taxon>Patiria</taxon>
    </lineage>
</organism>
<keyword evidence="3 5" id="KW-0863">Zinc-finger</keyword>
<dbReference type="Pfam" id="PF25403">
    <property type="entry name" value="zf-C2H2_ZFAND2"/>
    <property type="match status" value="1"/>
</dbReference>
<evidence type="ECO:0000259" key="7">
    <source>
        <dbReference type="PROSITE" id="PS51039"/>
    </source>
</evidence>
<dbReference type="OrthoDB" id="431929at2759"/>
<dbReference type="InterPro" id="IPR057357">
    <property type="entry name" value="Znf-C2H2_ZFAND2A/B"/>
</dbReference>
<feature type="domain" description="AN1-type" evidence="7">
    <location>
        <begin position="94"/>
        <end position="142"/>
    </location>
</feature>
<keyword evidence="2" id="KW-0677">Repeat</keyword>
<dbReference type="FunFam" id="4.10.1110.10:FF:000004">
    <property type="entry name" value="AN1-type zinc finger protein 2B isoform X1"/>
    <property type="match status" value="1"/>
</dbReference>
<dbReference type="InterPro" id="IPR003903">
    <property type="entry name" value="UIM_dom"/>
</dbReference>
<feature type="region of interest" description="Disordered" evidence="6">
    <location>
        <begin position="155"/>
        <end position="194"/>
    </location>
</feature>
<dbReference type="Proteomes" id="UP000887568">
    <property type="component" value="Unplaced"/>
</dbReference>
<evidence type="ECO:0000256" key="1">
    <source>
        <dbReference type="ARBA" id="ARBA00022723"/>
    </source>
</evidence>
<dbReference type="CTD" id="130617"/>
<dbReference type="Gene3D" id="4.10.1110.10">
    <property type="entry name" value="AN1-like Zinc finger"/>
    <property type="match status" value="2"/>
</dbReference>
<evidence type="ECO:0000256" key="3">
    <source>
        <dbReference type="ARBA" id="ARBA00022771"/>
    </source>
</evidence>
<keyword evidence="9" id="KW-1185">Reference proteome</keyword>
<feature type="compositionally biased region" description="Polar residues" evidence="6">
    <location>
        <begin position="217"/>
        <end position="229"/>
    </location>
</feature>
<keyword evidence="1" id="KW-0479">Metal-binding</keyword>
<dbReference type="GO" id="GO:0045047">
    <property type="term" value="P:protein targeting to ER"/>
    <property type="evidence" value="ECO:0007669"/>
    <property type="project" value="TreeGrafter"/>
</dbReference>
<dbReference type="PROSITE" id="PS51039">
    <property type="entry name" value="ZF_AN1"/>
    <property type="match status" value="2"/>
</dbReference>